<name>A0A7W7PGU6_STRNE</name>
<sequence>MNPVQHHLREAAAARLTAVRPDLAGRHDLATLDGLLAARADVAAADGEETVLVAAVVHRFDLDRWIRSTCGFALGLDPVRADAWRRSFTRTVFLAGNPLHLRDRFSFASVADDASAAWTPPGPAAATTGLRRLLRLFTGSAPLSGHSGITVEIPTAHRPAPHPAHRPPVRRVLYLAAADCTVADALVHLNHTLAEGVLDGLIAPGDRLTVRLLPRLAGVLGELERVRVVTDPRSPDRLMAAAGLSKAR</sequence>
<proteinExistence type="predicted"/>
<protein>
    <submittedName>
        <fullName evidence="1">Uncharacterized protein</fullName>
    </submittedName>
</protein>
<reference evidence="1 2" key="1">
    <citation type="submission" date="2020-08" db="EMBL/GenBank/DDBJ databases">
        <title>Genomic Encyclopedia of Type Strains, Phase III (KMG-III): the genomes of soil and plant-associated and newly described type strains.</title>
        <authorList>
            <person name="Whitman W."/>
        </authorList>
    </citation>
    <scope>NUCLEOTIDE SEQUENCE [LARGE SCALE GENOMIC DNA]</scope>
    <source>
        <strain evidence="1 2">CECT 3265</strain>
    </source>
</reference>
<dbReference type="InterPro" id="IPR045754">
    <property type="entry name" value="DUF6182"/>
</dbReference>
<accession>A0A7W7PGU6</accession>
<evidence type="ECO:0000313" key="1">
    <source>
        <dbReference type="EMBL" id="MBB4889384.1"/>
    </source>
</evidence>
<dbReference type="EMBL" id="JACHJG010000013">
    <property type="protein sequence ID" value="MBB4889384.1"/>
    <property type="molecule type" value="Genomic_DNA"/>
</dbReference>
<organism evidence="1 2">
    <name type="scientific">Streptomyces netropsis</name>
    <name type="common">Streptoverticillium netropsis</name>
    <dbReference type="NCBI Taxonomy" id="55404"/>
    <lineage>
        <taxon>Bacteria</taxon>
        <taxon>Bacillati</taxon>
        <taxon>Actinomycetota</taxon>
        <taxon>Actinomycetes</taxon>
        <taxon>Kitasatosporales</taxon>
        <taxon>Streptomycetaceae</taxon>
        <taxon>Streptomyces</taxon>
    </lineage>
</organism>
<keyword evidence="2" id="KW-1185">Reference proteome</keyword>
<comment type="caution">
    <text evidence="1">The sequence shown here is derived from an EMBL/GenBank/DDBJ whole genome shotgun (WGS) entry which is preliminary data.</text>
</comment>
<dbReference type="AlphaFoldDB" id="A0A7W7PGU6"/>
<dbReference type="RefSeq" id="WP_184737776.1">
    <property type="nucleotide sequence ID" value="NZ_BMRW01000012.1"/>
</dbReference>
<dbReference type="Proteomes" id="UP000556436">
    <property type="component" value="Unassembled WGS sequence"/>
</dbReference>
<evidence type="ECO:0000313" key="2">
    <source>
        <dbReference type="Proteomes" id="UP000556436"/>
    </source>
</evidence>
<gene>
    <name evidence="1" type="ORF">FHS38_005459</name>
</gene>
<dbReference type="Pfam" id="PF19680">
    <property type="entry name" value="DUF6182"/>
    <property type="match status" value="1"/>
</dbReference>